<evidence type="ECO:0000256" key="1">
    <source>
        <dbReference type="SAM" id="MobiDB-lite"/>
    </source>
</evidence>
<evidence type="ECO:0000313" key="2">
    <source>
        <dbReference type="EMBL" id="KAF5738398.1"/>
    </source>
</evidence>
<reference evidence="2 3" key="1">
    <citation type="journal article" date="2020" name="Nat. Commun.">
        <title>Genome of Tripterygium wilfordii and identification of cytochrome P450 involved in triptolide biosynthesis.</title>
        <authorList>
            <person name="Tu L."/>
            <person name="Su P."/>
            <person name="Zhang Z."/>
            <person name="Gao L."/>
            <person name="Wang J."/>
            <person name="Hu T."/>
            <person name="Zhou J."/>
            <person name="Zhang Y."/>
            <person name="Zhao Y."/>
            <person name="Liu Y."/>
            <person name="Song Y."/>
            <person name="Tong Y."/>
            <person name="Lu Y."/>
            <person name="Yang J."/>
            <person name="Xu C."/>
            <person name="Jia M."/>
            <person name="Peters R.J."/>
            <person name="Huang L."/>
            <person name="Gao W."/>
        </authorList>
    </citation>
    <scope>NUCLEOTIDE SEQUENCE [LARGE SCALE GENOMIC DNA]</scope>
    <source>
        <strain evidence="3">cv. XIE 37</strain>
        <tissue evidence="2">Leaf</tissue>
    </source>
</reference>
<keyword evidence="3" id="KW-1185">Reference proteome</keyword>
<accession>A0A7J7CWL6</accession>
<gene>
    <name evidence="2" type="ORF">HS088_TW13G01297</name>
</gene>
<organism evidence="2 3">
    <name type="scientific">Tripterygium wilfordii</name>
    <name type="common">Thunder God vine</name>
    <dbReference type="NCBI Taxonomy" id="458696"/>
    <lineage>
        <taxon>Eukaryota</taxon>
        <taxon>Viridiplantae</taxon>
        <taxon>Streptophyta</taxon>
        <taxon>Embryophyta</taxon>
        <taxon>Tracheophyta</taxon>
        <taxon>Spermatophyta</taxon>
        <taxon>Magnoliopsida</taxon>
        <taxon>eudicotyledons</taxon>
        <taxon>Gunneridae</taxon>
        <taxon>Pentapetalae</taxon>
        <taxon>rosids</taxon>
        <taxon>fabids</taxon>
        <taxon>Celastrales</taxon>
        <taxon>Celastraceae</taxon>
        <taxon>Tripterygium</taxon>
    </lineage>
</organism>
<name>A0A7J7CWL6_TRIWF</name>
<dbReference type="Proteomes" id="UP000593562">
    <property type="component" value="Unassembled WGS sequence"/>
</dbReference>
<dbReference type="InParanoid" id="A0A7J7CWL6"/>
<protein>
    <submittedName>
        <fullName evidence="2">Cytochrome reductase</fullName>
    </submittedName>
</protein>
<dbReference type="AlphaFoldDB" id="A0A7J7CWL6"/>
<comment type="caution">
    <text evidence="2">The sequence shown here is derived from an EMBL/GenBank/DDBJ whole genome shotgun (WGS) entry which is preliminary data.</text>
</comment>
<proteinExistence type="predicted"/>
<feature type="compositionally biased region" description="Basic and acidic residues" evidence="1">
    <location>
        <begin position="19"/>
        <end position="34"/>
    </location>
</feature>
<evidence type="ECO:0000313" key="3">
    <source>
        <dbReference type="Proteomes" id="UP000593562"/>
    </source>
</evidence>
<dbReference type="EMBL" id="JAAARO010000013">
    <property type="protein sequence ID" value="KAF5738398.1"/>
    <property type="molecule type" value="Genomic_DNA"/>
</dbReference>
<feature type="region of interest" description="Disordered" evidence="1">
    <location>
        <begin position="1"/>
        <end position="94"/>
    </location>
</feature>
<sequence length="94" mass="10629">MVAKDTSARRNTWQADNETPEREKKKNLKEREDGEAAGEDEGGGVRSVSVSAEDNERALERPSQQDPPQSLRELDQRHSPPRPSRWHLLVCPAL</sequence>